<dbReference type="PhylomeDB" id="B8ME41"/>
<name>B8ME41_TALSN</name>
<dbReference type="InParanoid" id="B8ME41"/>
<dbReference type="OMA" id="QRRAICQ"/>
<dbReference type="OrthoDB" id="4507027at2759"/>
<dbReference type="eggNOG" id="ENOG502SPA8">
    <property type="taxonomic scope" value="Eukaryota"/>
</dbReference>
<gene>
    <name evidence="1" type="ORF">TSTA_012270</name>
</gene>
<protein>
    <submittedName>
        <fullName evidence="1">Uncharacterized protein</fullName>
    </submittedName>
</protein>
<dbReference type="PANTHER" id="PTHR37535:SF4">
    <property type="entry name" value="FLUG DOMAIN-CONTAINING PROTEIN"/>
    <property type="match status" value="1"/>
</dbReference>
<sequence length="332" mass="37661">MLRKRDPFAPSYKLTEVQRRAICQDPRILELRRAKRELMEEMRSLAGIIKKAQELFPHLYQRHEAVMKELSHLRKALASGTRETARKDYFHSARVLEVDRQIEQLLNQANVEDFDSNNSDDEDWELPVPEYVFPERAQLYENFYGPDAGNFEPEKLLARRIQVTKDLVALNDEEETGNSEASSVAVYLAAQHLIPLPINFPRSGKILSVAISSIVIWLIHTRGLAVRGTCHDLPKFREVTEFLAHAVTVHAYDVKIKKQHLLAIHHDSCSEISSVNNSGILESDSQPDTNTPASSVSSEAANIDPRLFEPNAAILTKLPLRRSKRLRLSVAA</sequence>
<dbReference type="RefSeq" id="XP_002483352.1">
    <property type="nucleotide sequence ID" value="XM_002483307.1"/>
</dbReference>
<reference evidence="2" key="1">
    <citation type="journal article" date="2015" name="Genome Announc.">
        <title>Genome sequence of the AIDS-associated pathogen Penicillium marneffei (ATCC18224) and its near taxonomic relative Talaromyces stipitatus (ATCC10500).</title>
        <authorList>
            <person name="Nierman W.C."/>
            <person name="Fedorova-Abrams N.D."/>
            <person name="Andrianopoulos A."/>
        </authorList>
    </citation>
    <scope>NUCLEOTIDE SEQUENCE [LARGE SCALE GENOMIC DNA]</scope>
    <source>
        <strain evidence="2">ATCC 10500 / CBS 375.48 / QM 6759 / NRRL 1006</strain>
    </source>
</reference>
<dbReference type="GeneID" id="8104075"/>
<dbReference type="HOGENOM" id="CLU_052870_0_0_1"/>
<keyword evidence="2" id="KW-1185">Reference proteome</keyword>
<organism evidence="1 2">
    <name type="scientific">Talaromyces stipitatus (strain ATCC 10500 / CBS 375.48 / QM 6759 / NRRL 1006)</name>
    <name type="common">Penicillium stipitatum</name>
    <dbReference type="NCBI Taxonomy" id="441959"/>
    <lineage>
        <taxon>Eukaryota</taxon>
        <taxon>Fungi</taxon>
        <taxon>Dikarya</taxon>
        <taxon>Ascomycota</taxon>
        <taxon>Pezizomycotina</taxon>
        <taxon>Eurotiomycetes</taxon>
        <taxon>Eurotiomycetidae</taxon>
        <taxon>Eurotiales</taxon>
        <taxon>Trichocomaceae</taxon>
        <taxon>Talaromyces</taxon>
        <taxon>Talaromyces sect. Talaromyces</taxon>
    </lineage>
</organism>
<dbReference type="STRING" id="441959.B8ME41"/>
<dbReference type="VEuPathDB" id="FungiDB:TSTA_012270"/>
<evidence type="ECO:0000313" key="2">
    <source>
        <dbReference type="Proteomes" id="UP000001745"/>
    </source>
</evidence>
<dbReference type="PANTHER" id="PTHR37535">
    <property type="entry name" value="FLUG DOMAIN PROTEIN"/>
    <property type="match status" value="1"/>
</dbReference>
<evidence type="ECO:0000313" key="1">
    <source>
        <dbReference type="EMBL" id="EED16118.1"/>
    </source>
</evidence>
<dbReference type="EMBL" id="EQ962656">
    <property type="protein sequence ID" value="EED16118.1"/>
    <property type="molecule type" value="Genomic_DNA"/>
</dbReference>
<proteinExistence type="predicted"/>
<dbReference type="Proteomes" id="UP000001745">
    <property type="component" value="Unassembled WGS sequence"/>
</dbReference>
<dbReference type="InterPro" id="IPR021842">
    <property type="entry name" value="DUF3435"/>
</dbReference>
<accession>B8ME41</accession>
<dbReference type="Pfam" id="PF11917">
    <property type="entry name" value="DUF3435"/>
    <property type="match status" value="1"/>
</dbReference>
<dbReference type="AlphaFoldDB" id="B8ME41"/>